<sequence length="122" mass="13767">MPAEQDQPFFRGKYLCDALIQRFPSRGKQDSSRLLPLQHGLHAVVDGLCHHHQPRTAAEGIVVGFPVFIVRVIADIVHTDVDESVRLRAPKHARGQNALEHLRKQRENVNPQSSRPPPAHPR</sequence>
<protein>
    <submittedName>
        <fullName evidence="2">Uncharacterized protein</fullName>
    </submittedName>
</protein>
<name>A0A645DJE8_9ZZZZ</name>
<accession>A0A645DJE8</accession>
<organism evidence="2">
    <name type="scientific">bioreactor metagenome</name>
    <dbReference type="NCBI Taxonomy" id="1076179"/>
    <lineage>
        <taxon>unclassified sequences</taxon>
        <taxon>metagenomes</taxon>
        <taxon>ecological metagenomes</taxon>
    </lineage>
</organism>
<comment type="caution">
    <text evidence="2">The sequence shown here is derived from an EMBL/GenBank/DDBJ whole genome shotgun (WGS) entry which is preliminary data.</text>
</comment>
<proteinExistence type="predicted"/>
<gene>
    <name evidence="2" type="ORF">SDC9_135796</name>
</gene>
<evidence type="ECO:0000313" key="2">
    <source>
        <dbReference type="EMBL" id="MPM88692.1"/>
    </source>
</evidence>
<dbReference type="EMBL" id="VSSQ01036261">
    <property type="protein sequence ID" value="MPM88692.1"/>
    <property type="molecule type" value="Genomic_DNA"/>
</dbReference>
<reference evidence="2" key="1">
    <citation type="submission" date="2019-08" db="EMBL/GenBank/DDBJ databases">
        <authorList>
            <person name="Kucharzyk K."/>
            <person name="Murdoch R.W."/>
            <person name="Higgins S."/>
            <person name="Loffler F."/>
        </authorList>
    </citation>
    <scope>NUCLEOTIDE SEQUENCE</scope>
</reference>
<feature type="region of interest" description="Disordered" evidence="1">
    <location>
        <begin position="88"/>
        <end position="122"/>
    </location>
</feature>
<dbReference type="AlphaFoldDB" id="A0A645DJE8"/>
<evidence type="ECO:0000256" key="1">
    <source>
        <dbReference type="SAM" id="MobiDB-lite"/>
    </source>
</evidence>